<dbReference type="InterPro" id="IPR041913">
    <property type="entry name" value="POLD3_sf"/>
</dbReference>
<feature type="compositionally biased region" description="Basic and acidic residues" evidence="5">
    <location>
        <begin position="322"/>
        <end position="350"/>
    </location>
</feature>
<organism evidence="6 7">
    <name type="scientific">Mugilogobius chulae</name>
    <name type="common">yellowstripe goby</name>
    <dbReference type="NCBI Taxonomy" id="88201"/>
    <lineage>
        <taxon>Eukaryota</taxon>
        <taxon>Metazoa</taxon>
        <taxon>Chordata</taxon>
        <taxon>Craniata</taxon>
        <taxon>Vertebrata</taxon>
        <taxon>Euteleostomi</taxon>
        <taxon>Actinopterygii</taxon>
        <taxon>Neopterygii</taxon>
        <taxon>Teleostei</taxon>
        <taxon>Neoteleostei</taxon>
        <taxon>Acanthomorphata</taxon>
        <taxon>Gobiaria</taxon>
        <taxon>Gobiiformes</taxon>
        <taxon>Gobioidei</taxon>
        <taxon>Gobiidae</taxon>
        <taxon>Gobionellinae</taxon>
        <taxon>Mugilogobius</taxon>
    </lineage>
</organism>
<dbReference type="GO" id="GO:0006297">
    <property type="term" value="P:nucleotide-excision repair, DNA gap filling"/>
    <property type="evidence" value="ECO:0007669"/>
    <property type="project" value="TreeGrafter"/>
</dbReference>
<dbReference type="GO" id="GO:0043625">
    <property type="term" value="C:delta DNA polymerase complex"/>
    <property type="evidence" value="ECO:0007669"/>
    <property type="project" value="InterPro"/>
</dbReference>
<sequence length="405" mass="46272">MDTLYLDNIDEYVLDQDKIVTYKWLSLTLGVHVNTAKRMLFHYLEHKRKRVRSTFHRHYLLCPGNVMPRPAWTQQMLKTRELMTLIYLSDSRTKIYLIDSRPLNQATYDQVIPMIHGHHNNSINTPELVRLIFSAIRCPDAVPLSNAELLSSRETPQPPPAAESQKTQTNTAPNLSNKTSSKPKGIMGAFAKSKIESKTKTETKPEPRAETKPESTEKPVTESKAAPKPSSVTNFFGTQTTKKPASSAASAVVSVKEESSSTRQRPPQASRETSSKSKRKEESDSEEEVKEKKKRRRIRRPQDSSSDEEQEVIPDSPVQTKEPIREEQPSPEPIREEQPSPEPIREEQPVRQETSTNKTRKRRRVLKSKTFLDDDGSIVTEKGYVRSRIPRPRRKSSLNRVLNQV</sequence>
<dbReference type="Proteomes" id="UP001460270">
    <property type="component" value="Unassembled WGS sequence"/>
</dbReference>
<gene>
    <name evidence="6" type="ORF">WMY93_000286</name>
</gene>
<dbReference type="GO" id="GO:0006271">
    <property type="term" value="P:DNA strand elongation involved in DNA replication"/>
    <property type="evidence" value="ECO:0007669"/>
    <property type="project" value="TreeGrafter"/>
</dbReference>
<protein>
    <recommendedName>
        <fullName evidence="2">DNA polymerase delta subunit 3</fullName>
    </recommendedName>
</protein>
<evidence type="ECO:0000256" key="3">
    <source>
        <dbReference type="ARBA" id="ARBA00022705"/>
    </source>
</evidence>
<keyword evidence="7" id="KW-1185">Reference proteome</keyword>
<evidence type="ECO:0000256" key="5">
    <source>
        <dbReference type="SAM" id="MobiDB-lite"/>
    </source>
</evidence>
<feature type="compositionally biased region" description="Polar residues" evidence="5">
    <location>
        <begin position="164"/>
        <end position="182"/>
    </location>
</feature>
<proteinExistence type="predicted"/>
<dbReference type="AlphaFoldDB" id="A0AAW0PZY0"/>
<dbReference type="GO" id="GO:1904161">
    <property type="term" value="P:DNA synthesis involved in UV-damage excision repair"/>
    <property type="evidence" value="ECO:0007669"/>
    <property type="project" value="TreeGrafter"/>
</dbReference>
<dbReference type="GO" id="GO:0003887">
    <property type="term" value="F:DNA-directed DNA polymerase activity"/>
    <property type="evidence" value="ECO:0007669"/>
    <property type="project" value="TreeGrafter"/>
</dbReference>
<dbReference type="PANTHER" id="PTHR17598:SF13">
    <property type="entry name" value="DNA POLYMERASE DELTA SUBUNIT 3"/>
    <property type="match status" value="1"/>
</dbReference>
<comment type="subcellular location">
    <subcellularLocation>
        <location evidence="1">Nucleus</location>
    </subcellularLocation>
</comment>
<reference evidence="7" key="1">
    <citation type="submission" date="2024-04" db="EMBL/GenBank/DDBJ databases">
        <title>Salinicola lusitanus LLJ914,a marine bacterium isolated from the Okinawa Trough.</title>
        <authorList>
            <person name="Li J."/>
        </authorList>
    </citation>
    <scope>NUCLEOTIDE SEQUENCE [LARGE SCALE GENOMIC DNA]</scope>
</reference>
<comment type="caution">
    <text evidence="6">The sequence shown here is derived from an EMBL/GenBank/DDBJ whole genome shotgun (WGS) entry which is preliminary data.</text>
</comment>
<accession>A0AAW0PZY0</accession>
<feature type="region of interest" description="Disordered" evidence="5">
    <location>
        <begin position="151"/>
        <end position="405"/>
    </location>
</feature>
<dbReference type="EMBL" id="JBBPFD010000001">
    <property type="protein sequence ID" value="KAK7944558.1"/>
    <property type="molecule type" value="Genomic_DNA"/>
</dbReference>
<dbReference type="Gene3D" id="3.90.1030.20">
    <property type="entry name" value="DNA polymerase delta, p66 (Cdc27) subunit, wHTH domain"/>
    <property type="match status" value="1"/>
</dbReference>
<dbReference type="Pfam" id="PF09507">
    <property type="entry name" value="CDC27"/>
    <property type="match status" value="2"/>
</dbReference>
<keyword evidence="4" id="KW-0539">Nucleus</keyword>
<feature type="compositionally biased region" description="Basic residues" evidence="5">
    <location>
        <begin position="388"/>
        <end position="397"/>
    </location>
</feature>
<evidence type="ECO:0000256" key="2">
    <source>
        <dbReference type="ARBA" id="ARBA00017589"/>
    </source>
</evidence>
<keyword evidence="3" id="KW-0235">DNA replication</keyword>
<feature type="compositionally biased region" description="Basic and acidic residues" evidence="5">
    <location>
        <begin position="273"/>
        <end position="282"/>
    </location>
</feature>
<feature type="compositionally biased region" description="Basic residues" evidence="5">
    <location>
        <begin position="358"/>
        <end position="367"/>
    </location>
</feature>
<name>A0AAW0PZY0_9GOBI</name>
<feature type="compositionally biased region" description="Low complexity" evidence="5">
    <location>
        <begin position="245"/>
        <end position="254"/>
    </location>
</feature>
<evidence type="ECO:0000313" key="6">
    <source>
        <dbReference type="EMBL" id="KAK7944558.1"/>
    </source>
</evidence>
<feature type="compositionally biased region" description="Polar residues" evidence="5">
    <location>
        <begin position="230"/>
        <end position="244"/>
    </location>
</feature>
<evidence type="ECO:0000256" key="1">
    <source>
        <dbReference type="ARBA" id="ARBA00004123"/>
    </source>
</evidence>
<dbReference type="PANTHER" id="PTHR17598">
    <property type="entry name" value="DNA POLYMERASE DELTA SUBUNIT 3"/>
    <property type="match status" value="1"/>
</dbReference>
<evidence type="ECO:0000313" key="7">
    <source>
        <dbReference type="Proteomes" id="UP001460270"/>
    </source>
</evidence>
<dbReference type="InterPro" id="IPR019038">
    <property type="entry name" value="POLD3"/>
</dbReference>
<feature type="compositionally biased region" description="Basic and acidic residues" evidence="5">
    <location>
        <begin position="193"/>
        <end position="221"/>
    </location>
</feature>
<evidence type="ECO:0000256" key="4">
    <source>
        <dbReference type="ARBA" id="ARBA00023242"/>
    </source>
</evidence>